<evidence type="ECO:0000313" key="1">
    <source>
        <dbReference type="EMBL" id="KAG0413172.1"/>
    </source>
</evidence>
<keyword evidence="2" id="KW-1185">Reference proteome</keyword>
<reference evidence="1 2" key="1">
    <citation type="journal article" date="2020" name="Cell">
        <title>Large-Scale Comparative Analyses of Tick Genomes Elucidate Their Genetic Diversity and Vector Capacities.</title>
        <authorList>
            <consortium name="Tick Genome and Microbiome Consortium (TIGMIC)"/>
            <person name="Jia N."/>
            <person name="Wang J."/>
            <person name="Shi W."/>
            <person name="Du L."/>
            <person name="Sun Y."/>
            <person name="Zhan W."/>
            <person name="Jiang J.F."/>
            <person name="Wang Q."/>
            <person name="Zhang B."/>
            <person name="Ji P."/>
            <person name="Bell-Sakyi L."/>
            <person name="Cui X.M."/>
            <person name="Yuan T.T."/>
            <person name="Jiang B.G."/>
            <person name="Yang W.F."/>
            <person name="Lam T.T."/>
            <person name="Chang Q.C."/>
            <person name="Ding S.J."/>
            <person name="Wang X.J."/>
            <person name="Zhu J.G."/>
            <person name="Ruan X.D."/>
            <person name="Zhao L."/>
            <person name="Wei J.T."/>
            <person name="Ye R.Z."/>
            <person name="Que T.C."/>
            <person name="Du C.H."/>
            <person name="Zhou Y.H."/>
            <person name="Cheng J.X."/>
            <person name="Dai P.F."/>
            <person name="Guo W.B."/>
            <person name="Han X.H."/>
            <person name="Huang E.J."/>
            <person name="Li L.F."/>
            <person name="Wei W."/>
            <person name="Gao Y.C."/>
            <person name="Liu J.Z."/>
            <person name="Shao H.Z."/>
            <person name="Wang X."/>
            <person name="Wang C.C."/>
            <person name="Yang T.C."/>
            <person name="Huo Q.B."/>
            <person name="Li W."/>
            <person name="Chen H.Y."/>
            <person name="Chen S.E."/>
            <person name="Zhou L.G."/>
            <person name="Ni X.B."/>
            <person name="Tian J.H."/>
            <person name="Sheng Y."/>
            <person name="Liu T."/>
            <person name="Pan Y.S."/>
            <person name="Xia L.Y."/>
            <person name="Li J."/>
            <person name="Zhao F."/>
            <person name="Cao W.C."/>
        </authorList>
    </citation>
    <scope>NUCLEOTIDE SEQUENCE [LARGE SCALE GENOMIC DNA]</scope>
    <source>
        <strain evidence="1">Iper-2018</strain>
    </source>
</reference>
<accession>A0AC60P1H2</accession>
<evidence type="ECO:0000313" key="2">
    <source>
        <dbReference type="Proteomes" id="UP000805193"/>
    </source>
</evidence>
<organism evidence="1 2">
    <name type="scientific">Ixodes persulcatus</name>
    <name type="common">Taiga tick</name>
    <dbReference type="NCBI Taxonomy" id="34615"/>
    <lineage>
        <taxon>Eukaryota</taxon>
        <taxon>Metazoa</taxon>
        <taxon>Ecdysozoa</taxon>
        <taxon>Arthropoda</taxon>
        <taxon>Chelicerata</taxon>
        <taxon>Arachnida</taxon>
        <taxon>Acari</taxon>
        <taxon>Parasitiformes</taxon>
        <taxon>Ixodida</taxon>
        <taxon>Ixodoidea</taxon>
        <taxon>Ixodidae</taxon>
        <taxon>Ixodinae</taxon>
        <taxon>Ixodes</taxon>
    </lineage>
</organism>
<name>A0AC60P1H2_IXOPE</name>
<proteinExistence type="predicted"/>
<dbReference type="Proteomes" id="UP000805193">
    <property type="component" value="Unassembled WGS sequence"/>
</dbReference>
<dbReference type="EMBL" id="JABSTQ010011285">
    <property type="protein sequence ID" value="KAG0413172.1"/>
    <property type="molecule type" value="Genomic_DNA"/>
</dbReference>
<sequence length="231" mass="25582">SRRKGNMVIKNVALLCFALCSATARIRHGETDKCPPLDPNWEDKLDELFSALPADFPNAIPTGVFQDPDTDLVFTLGNTSFSGLEGLKPDRPYETFCRDSERVIQFSLRATEFLQLSIPWTMCSGLNGSIRAVAPLSRIEGQIHVDKTEGASKWVLESLEMVRLERQYITVDGMGSGVKSVMRWVDALMGGMIRVLWVNMSPIVISHALENTAKQVGIALESTAKCLNYDS</sequence>
<comment type="caution">
    <text evidence="1">The sequence shown here is derived from an EMBL/GenBank/DDBJ whole genome shotgun (WGS) entry which is preliminary data.</text>
</comment>
<gene>
    <name evidence="1" type="ORF">HPB47_009685</name>
</gene>
<protein>
    <submittedName>
        <fullName evidence="1">Uncharacterized protein</fullName>
    </submittedName>
</protein>
<feature type="non-terminal residue" evidence="1">
    <location>
        <position position="1"/>
    </location>
</feature>